<feature type="domain" description="Peptidase C45 hydrolase" evidence="1">
    <location>
        <begin position="106"/>
        <end position="309"/>
    </location>
</feature>
<dbReference type="NCBIfam" id="NF040521">
    <property type="entry name" value="C45_proenzyme"/>
    <property type="match status" value="1"/>
</dbReference>
<reference evidence="2 3" key="1">
    <citation type="submission" date="2018-09" db="EMBL/GenBank/DDBJ databases">
        <title>The draft genome of Acinetobacter spp. strains.</title>
        <authorList>
            <person name="Qin J."/>
            <person name="Feng Y."/>
            <person name="Zong Z."/>
        </authorList>
    </citation>
    <scope>NUCLEOTIDE SEQUENCE [LARGE SCALE GENOMIC DNA]</scope>
    <source>
        <strain evidence="2 3">WCHAc060115</strain>
    </source>
</reference>
<dbReference type="OrthoDB" id="8617387at2"/>
<sequence>MSIELQFQAWKEDMPDQQWQKVFNQYWPGYRAWFLRSGTVGRPTYLECRKALRTYMPELIPIWERLVELAGGGDVESRFLSLWCPPPYIAGCSQGVWLDPHGYEEPMLLRNYDFAPVLLEGNWISTRWLGQRVLAMSDCLWGALDGLNEAGLSISLSFGGRTVSGTGFGVPLVLRYILETAQNTAQAVSILKRIPVHMTYSITLLDQAGEWATVFVSPDRAPEVVHQRAVTNFQHTVEWQQHAKATHAIERLEVLQQNLEYASHSHEAIQAMLCKPLYQEAWLRGYGTLYSAVYRPLSRSVELLWPQQSWRQTIQNFEEANRTISLSAY</sequence>
<evidence type="ECO:0000313" key="2">
    <source>
        <dbReference type="EMBL" id="RKG39028.1"/>
    </source>
</evidence>
<proteinExistence type="predicted"/>
<dbReference type="Proteomes" id="UP000280405">
    <property type="component" value="Unassembled WGS sequence"/>
</dbReference>
<dbReference type="Gene3D" id="3.60.60.10">
    <property type="entry name" value="Penicillin V Acylase, Chain A"/>
    <property type="match status" value="1"/>
</dbReference>
<keyword evidence="3" id="KW-1185">Reference proteome</keyword>
<dbReference type="Pfam" id="PF03417">
    <property type="entry name" value="AAT"/>
    <property type="match status" value="1"/>
</dbReference>
<evidence type="ECO:0000313" key="3">
    <source>
        <dbReference type="Proteomes" id="UP000280405"/>
    </source>
</evidence>
<gene>
    <name evidence="2" type="ORF">D7V20_05595</name>
</gene>
<dbReference type="InterPro" id="IPR005079">
    <property type="entry name" value="Peptidase_C45_hydrolase"/>
</dbReference>
<comment type="caution">
    <text evidence="2">The sequence shown here is derived from an EMBL/GenBank/DDBJ whole genome shotgun (WGS) entry which is preliminary data.</text>
</comment>
<protein>
    <recommendedName>
        <fullName evidence="1">Peptidase C45 hydrolase domain-containing protein</fullName>
    </recommendedName>
</protein>
<organism evidence="2 3">
    <name type="scientific">Acinetobacter rongchengensis</name>
    <dbReference type="NCBI Taxonomy" id="2419601"/>
    <lineage>
        <taxon>Bacteria</taxon>
        <taxon>Pseudomonadati</taxon>
        <taxon>Pseudomonadota</taxon>
        <taxon>Gammaproteobacteria</taxon>
        <taxon>Moraxellales</taxon>
        <taxon>Moraxellaceae</taxon>
        <taxon>Acinetobacter</taxon>
    </lineage>
</organism>
<accession>A0A3A8EXY0</accession>
<evidence type="ECO:0000259" key="1">
    <source>
        <dbReference type="Pfam" id="PF03417"/>
    </source>
</evidence>
<dbReference type="RefSeq" id="WP_120383340.1">
    <property type="nucleotide sequence ID" value="NZ_RAXT01000007.1"/>
</dbReference>
<dbReference type="AlphaFoldDB" id="A0A3A8EXY0"/>
<dbReference type="InterPro" id="IPR047794">
    <property type="entry name" value="C45_proenzyme-like"/>
</dbReference>
<dbReference type="EMBL" id="RAXT01000007">
    <property type="protein sequence ID" value="RKG39028.1"/>
    <property type="molecule type" value="Genomic_DNA"/>
</dbReference>
<name>A0A3A8EXY0_9GAMM</name>